<gene>
    <name evidence="3" type="ORF">FH969_14995</name>
</gene>
<evidence type="ECO:0000313" key="3">
    <source>
        <dbReference type="EMBL" id="TNU72233.1"/>
    </source>
</evidence>
<feature type="compositionally biased region" description="Low complexity" evidence="1">
    <location>
        <begin position="296"/>
        <end position="305"/>
    </location>
</feature>
<dbReference type="Proteomes" id="UP000313849">
    <property type="component" value="Unassembled WGS sequence"/>
</dbReference>
<feature type="non-terminal residue" evidence="3">
    <location>
        <position position="1"/>
    </location>
</feature>
<name>A0A5C5B8D5_9MICO</name>
<protein>
    <submittedName>
        <fullName evidence="3">DUF222 domain-containing protein</fullName>
    </submittedName>
</protein>
<dbReference type="InterPro" id="IPR003615">
    <property type="entry name" value="HNH_nuc"/>
</dbReference>
<feature type="domain" description="HNH nuclease" evidence="2">
    <location>
        <begin position="93"/>
        <end position="145"/>
    </location>
</feature>
<sequence length="321" mass="31418">TGAGATGAGATGAGATGAGATGAGATGAGATGAAFAATGLAAEPPLAQLQDGTLLPFAALDVLACDALVQRVVLDSDGQPLNVGRTERTFVGDLRRAILTRDRHCQWPGCTMRASWCEVHHILWWSRGGETSLENGITVCSRHHHDIHDDAVRVTPIRGGFRFVARDGREIGRTTRLDDELLVPKCSDGEGRGRTTGAGSRPPSGGVPPGAGERAGAPPGTSGAALAGAVGCAGAPPGTSGGATPCTGGVARAGTLTGRGASPGADGGARAGAITVGRAPRGAGGVAREEGGIGGAEPPSAASSATTDAFVFPPGCPAVDW</sequence>
<evidence type="ECO:0000256" key="1">
    <source>
        <dbReference type="SAM" id="MobiDB-lite"/>
    </source>
</evidence>
<feature type="region of interest" description="Disordered" evidence="1">
    <location>
        <begin position="280"/>
        <end position="308"/>
    </location>
</feature>
<dbReference type="Gene3D" id="1.10.30.50">
    <property type="match status" value="1"/>
</dbReference>
<dbReference type="CDD" id="cd00085">
    <property type="entry name" value="HNHc"/>
    <property type="match status" value="1"/>
</dbReference>
<evidence type="ECO:0000259" key="2">
    <source>
        <dbReference type="SMART" id="SM00507"/>
    </source>
</evidence>
<comment type="caution">
    <text evidence="3">The sequence shown here is derived from an EMBL/GenBank/DDBJ whole genome shotgun (WGS) entry which is preliminary data.</text>
</comment>
<organism evidence="3 4">
    <name type="scientific">Miniimonas arenae</name>
    <dbReference type="NCBI Taxonomy" id="676201"/>
    <lineage>
        <taxon>Bacteria</taxon>
        <taxon>Bacillati</taxon>
        <taxon>Actinomycetota</taxon>
        <taxon>Actinomycetes</taxon>
        <taxon>Micrococcales</taxon>
        <taxon>Beutenbergiaceae</taxon>
        <taxon>Miniimonas</taxon>
    </lineage>
</organism>
<dbReference type="SMART" id="SM00507">
    <property type="entry name" value="HNHc"/>
    <property type="match status" value="1"/>
</dbReference>
<dbReference type="EMBL" id="VENP01000143">
    <property type="protein sequence ID" value="TNU72233.1"/>
    <property type="molecule type" value="Genomic_DNA"/>
</dbReference>
<keyword evidence="4" id="KW-1185">Reference proteome</keyword>
<evidence type="ECO:0000313" key="4">
    <source>
        <dbReference type="Proteomes" id="UP000313849"/>
    </source>
</evidence>
<feature type="region of interest" description="Disordered" evidence="1">
    <location>
        <begin position="183"/>
        <end position="222"/>
    </location>
</feature>
<feature type="region of interest" description="Disordered" evidence="1">
    <location>
        <begin position="1"/>
        <end position="22"/>
    </location>
</feature>
<proteinExistence type="predicted"/>
<reference evidence="3 4" key="1">
    <citation type="submission" date="2019-06" db="EMBL/GenBank/DDBJ databases">
        <title>Draft genome sequence of Miniimonas arenae KCTC 19750T isolated from sea sand.</title>
        <authorList>
            <person name="Park S.-J."/>
        </authorList>
    </citation>
    <scope>NUCLEOTIDE SEQUENCE [LARGE SCALE GENOMIC DNA]</scope>
    <source>
        <strain evidence="3 4">KCTC 19750</strain>
    </source>
</reference>
<accession>A0A5C5B8D5</accession>
<dbReference type="OrthoDB" id="5176970at2"/>
<feature type="compositionally biased region" description="Low complexity" evidence="1">
    <location>
        <begin position="197"/>
        <end position="222"/>
    </location>
</feature>
<dbReference type="AlphaFoldDB" id="A0A5C5B8D5"/>